<comment type="similarity">
    <text evidence="2">Belongs to the peptidase C13 family.</text>
</comment>
<evidence type="ECO:0000256" key="6">
    <source>
        <dbReference type="ARBA" id="ARBA00022801"/>
    </source>
</evidence>
<dbReference type="GO" id="GO:0004197">
    <property type="term" value="F:cysteine-type endopeptidase activity"/>
    <property type="evidence" value="ECO:0007669"/>
    <property type="project" value="UniProtKB-EC"/>
</dbReference>
<protein>
    <recommendedName>
        <fullName evidence="3">legumain</fullName>
        <ecNumber evidence="3">3.4.22.34</ecNumber>
    </recommendedName>
</protein>
<dbReference type="InterPro" id="IPR001096">
    <property type="entry name" value="Peptidase_C13"/>
</dbReference>
<dbReference type="Pfam" id="PF01650">
    <property type="entry name" value="Peptidase_C13"/>
    <property type="match status" value="2"/>
</dbReference>
<feature type="chain" id="PRO_5035680012" description="legumain" evidence="9">
    <location>
        <begin position="17"/>
        <end position="531"/>
    </location>
</feature>
<dbReference type="FunFam" id="3.40.50.1460:FF:000006">
    <property type="entry name" value="Legumain"/>
    <property type="match status" value="1"/>
</dbReference>
<evidence type="ECO:0000256" key="9">
    <source>
        <dbReference type="SAM" id="SignalP"/>
    </source>
</evidence>
<dbReference type="CDD" id="cd21115">
    <property type="entry name" value="legumain_C"/>
    <property type="match status" value="1"/>
</dbReference>
<dbReference type="PANTHER" id="PTHR12000">
    <property type="entry name" value="HEMOGLOBINASE FAMILY MEMBER"/>
    <property type="match status" value="1"/>
</dbReference>
<dbReference type="PRINTS" id="PR00776">
    <property type="entry name" value="HEMOGLOBNASE"/>
</dbReference>
<comment type="catalytic activity">
    <reaction evidence="1">
        <text>Hydrolysis of proteins and small molecule substrates at -Asn-|-Xaa- bonds.</text>
        <dbReference type="EC" id="3.4.22.34"/>
    </reaction>
</comment>
<proteinExistence type="inferred from homology"/>
<keyword evidence="11" id="KW-1185">Reference proteome</keyword>
<dbReference type="EMBL" id="CAJPIZ010008560">
    <property type="protein sequence ID" value="CAG2111226.1"/>
    <property type="molecule type" value="Genomic_DNA"/>
</dbReference>
<evidence type="ECO:0000256" key="1">
    <source>
        <dbReference type="ARBA" id="ARBA00000810"/>
    </source>
</evidence>
<keyword evidence="5 9" id="KW-0732">Signal</keyword>
<evidence type="ECO:0000256" key="2">
    <source>
        <dbReference type="ARBA" id="ARBA00009941"/>
    </source>
</evidence>
<feature type="signal peptide" evidence="9">
    <location>
        <begin position="1"/>
        <end position="16"/>
    </location>
</feature>
<dbReference type="PANTHER" id="PTHR12000:SF42">
    <property type="entry name" value="LEGUMAIN"/>
    <property type="match status" value="1"/>
</dbReference>
<evidence type="ECO:0000313" key="11">
    <source>
        <dbReference type="Proteomes" id="UP000759131"/>
    </source>
</evidence>
<evidence type="ECO:0000256" key="3">
    <source>
        <dbReference type="ARBA" id="ARBA00012628"/>
    </source>
</evidence>
<keyword evidence="4" id="KW-0645">Protease</keyword>
<evidence type="ECO:0000256" key="5">
    <source>
        <dbReference type="ARBA" id="ARBA00022729"/>
    </source>
</evidence>
<dbReference type="Proteomes" id="UP000759131">
    <property type="component" value="Unassembled WGS sequence"/>
</dbReference>
<feature type="active site" description="Nucleophile" evidence="8">
    <location>
        <position position="190"/>
    </location>
</feature>
<evidence type="ECO:0000256" key="8">
    <source>
        <dbReference type="PIRSR" id="PIRSR019663-1"/>
    </source>
</evidence>
<dbReference type="InterPro" id="IPR048501">
    <property type="entry name" value="Legum_prodom"/>
</dbReference>
<gene>
    <name evidence="10" type="ORF">OSB1V03_LOCUS11208</name>
</gene>
<dbReference type="InterPro" id="IPR043577">
    <property type="entry name" value="AE"/>
</dbReference>
<dbReference type="AlphaFoldDB" id="A0A7R9KZ10"/>
<dbReference type="GO" id="GO:0051603">
    <property type="term" value="P:proteolysis involved in protein catabolic process"/>
    <property type="evidence" value="ECO:0007669"/>
    <property type="project" value="InterPro"/>
</dbReference>
<reference evidence="10" key="1">
    <citation type="submission" date="2020-11" db="EMBL/GenBank/DDBJ databases">
        <authorList>
            <person name="Tran Van P."/>
        </authorList>
    </citation>
    <scope>NUCLEOTIDE SEQUENCE</scope>
</reference>
<dbReference type="InterPro" id="IPR046427">
    <property type="entry name" value="Legumain_prodom_sf"/>
</dbReference>
<dbReference type="Gene3D" id="3.40.50.1460">
    <property type="match status" value="2"/>
</dbReference>
<dbReference type="OrthoDB" id="192611at2759"/>
<organism evidence="10">
    <name type="scientific">Medioppia subpectinata</name>
    <dbReference type="NCBI Taxonomy" id="1979941"/>
    <lineage>
        <taxon>Eukaryota</taxon>
        <taxon>Metazoa</taxon>
        <taxon>Ecdysozoa</taxon>
        <taxon>Arthropoda</taxon>
        <taxon>Chelicerata</taxon>
        <taxon>Arachnida</taxon>
        <taxon>Acari</taxon>
        <taxon>Acariformes</taxon>
        <taxon>Sarcoptiformes</taxon>
        <taxon>Oribatida</taxon>
        <taxon>Brachypylina</taxon>
        <taxon>Oppioidea</taxon>
        <taxon>Oppiidae</taxon>
        <taxon>Medioppia</taxon>
    </lineage>
</organism>
<feature type="non-terminal residue" evidence="10">
    <location>
        <position position="1"/>
    </location>
</feature>
<dbReference type="PIRSF" id="PIRSF019663">
    <property type="entry name" value="Legumain"/>
    <property type="match status" value="1"/>
</dbReference>
<evidence type="ECO:0000313" key="10">
    <source>
        <dbReference type="EMBL" id="CAD7630796.1"/>
    </source>
</evidence>
<accession>A0A7R9KZ10</accession>
<keyword evidence="7" id="KW-0788">Thiol protease</keyword>
<dbReference type="EMBL" id="OC863135">
    <property type="protein sequence ID" value="CAD7630796.1"/>
    <property type="molecule type" value="Genomic_DNA"/>
</dbReference>
<dbReference type="GO" id="GO:0005773">
    <property type="term" value="C:vacuole"/>
    <property type="evidence" value="ECO:0007669"/>
    <property type="project" value="GOC"/>
</dbReference>
<sequence length="531" mass="59651">MKVLTVFCALFIAANAVPFLKQLEEPFEGKTWVVLCASADTWINYGMPADIYHAYHVIKDHGIPDENIIVMHYDDIAQHPQNPSPGIVINRPDGPDVYYGVPKHYISKDVTPKNFLGVISGDPELKKQGKKVVESGPNDRIFVYLEDHGAKEVVSFPTGGMLHAKELNQVLTKMHTDKKFAKLVIYIDACESGSMFDKLLPTDINVYAVSATKPDELGWKAYHEKTKYFTYLAVWMSVKWLENSEQADLTKESVEAQYQYLKKHNNFTMDGEVHSQHAQEYGDLTIAKNEHVGQYMGDKKVINSVNTVQPEPSTGFSLSRDAAINIVKHKIEVTDDAEMKQAYIEELMGYLSRRELLDKQIKEYVNTLPGIEANVVLNERLELNNRECYTKLVDTFYDKCYNIGEEFTGTKWVVLVAGAPGWVDYASQSSVYHAYQVVHANGIPDENIIVFHPDDIANNKANPTPGKIIDHPGGDDVYHGVPKDYTGNDVNPTTFINVLKGSQELASKGKKVLNSGPNDHVFIYFLDHGAD</sequence>
<evidence type="ECO:0000256" key="7">
    <source>
        <dbReference type="ARBA" id="ARBA00022807"/>
    </source>
</evidence>
<feature type="active site" evidence="8">
    <location>
        <position position="148"/>
    </location>
</feature>
<dbReference type="Gene3D" id="1.10.132.130">
    <property type="match status" value="1"/>
</dbReference>
<dbReference type="GO" id="GO:0006624">
    <property type="term" value="P:vacuolar protein processing"/>
    <property type="evidence" value="ECO:0007669"/>
    <property type="project" value="TreeGrafter"/>
</dbReference>
<dbReference type="PIRSF" id="PIRSF500139">
    <property type="entry name" value="AE"/>
    <property type="match status" value="1"/>
</dbReference>
<evidence type="ECO:0000256" key="4">
    <source>
        <dbReference type="ARBA" id="ARBA00022670"/>
    </source>
</evidence>
<name>A0A7R9KZ10_9ACAR</name>
<keyword evidence="6" id="KW-0378">Hydrolase</keyword>
<dbReference type="EC" id="3.4.22.34" evidence="3"/>